<comment type="subcellular location">
    <subcellularLocation>
        <location evidence="5">Secreted</location>
    </subcellularLocation>
    <subcellularLocation>
        <location evidence="5">Bacterial flagellum</location>
    </subcellularLocation>
</comment>
<dbReference type="GO" id="GO:0009421">
    <property type="term" value="C:bacterial-type flagellum filament cap"/>
    <property type="evidence" value="ECO:0007669"/>
    <property type="project" value="InterPro"/>
</dbReference>
<keyword evidence="5" id="KW-0964">Secreted</keyword>
<dbReference type="AlphaFoldDB" id="G4QHW1"/>
<dbReference type="InterPro" id="IPR040026">
    <property type="entry name" value="FliD"/>
</dbReference>
<keyword evidence="4 5" id="KW-0975">Bacterial flagellum</keyword>
<comment type="function">
    <text evidence="5">Required for morphogenesis and for the elongation of the flagellar filament by facilitating polymerization of the flagellin monomers at the tip of growing filament. Forms a capping structure, which prevents flagellin subunits (transported through the central channel of the flagellum) from leaking out without polymerization at the distal end.</text>
</comment>
<dbReference type="PANTHER" id="PTHR30288">
    <property type="entry name" value="FLAGELLAR CAP/ASSEMBLY PROTEIN FLID"/>
    <property type="match status" value="1"/>
</dbReference>
<sequence length="481" mass="50940">MGISSLGVGSGLDLEGLVSQLLEAERAPKAARLDAQDERIESEISSLGQLKSKLSEFKDSVDELRKDQSLTGREPTIRNPSEESEPFTAEASNSALTGEYAITVERLASGSRIESATAANGGFTSSSDQVTDTAGSLTFKIGGTGDTFSINVAAGATLAQLREQINKAEGNFGITANIINTGTADGGAKLVISSKVTGEGNDLSIVNDNNLAGLNRIATTDSAETASYLVPTKTAQNAQAIIDGITVQSDTNEFENTIQNVTFTAKAVSEKNSLDEFQSSTLVIGFDQEALDEKIKGFVESYNALNEEIRSLTKYGESDLEEDGALAGDFTIRGIQAGLGNILSGTVSASALGGLFQIGIELTSEGKLEIGSSDFGLGTGASRLSDALEDNFDEVSKLFTADDGIATKLYDFIDQYTKSSGILADRETAAKDQRDRLLDDRAAFELRLVSFEQTLRGRYLNLDQTVARLQQSSSALLASLF</sequence>
<comment type="similarity">
    <text evidence="1 5">Belongs to the FliD family.</text>
</comment>
<dbReference type="InterPro" id="IPR010809">
    <property type="entry name" value="FliD_C"/>
</dbReference>
<dbReference type="Pfam" id="PF02465">
    <property type="entry name" value="FliD_N"/>
    <property type="match status" value="1"/>
</dbReference>
<keyword evidence="9" id="KW-0966">Cell projection</keyword>
<dbReference type="Pfam" id="PF07195">
    <property type="entry name" value="FliD_C"/>
    <property type="match status" value="1"/>
</dbReference>
<dbReference type="GO" id="GO:0071973">
    <property type="term" value="P:bacterial-type flagellum-dependent cell motility"/>
    <property type="evidence" value="ECO:0007669"/>
    <property type="project" value="TreeGrafter"/>
</dbReference>
<feature type="domain" description="Flagellar hook-associated protein 2 N-terminal" evidence="7">
    <location>
        <begin position="10"/>
        <end position="110"/>
    </location>
</feature>
<dbReference type="HOGENOM" id="CLU_015182_5_0_6"/>
<dbReference type="GO" id="GO:0007155">
    <property type="term" value="P:cell adhesion"/>
    <property type="evidence" value="ECO:0007669"/>
    <property type="project" value="InterPro"/>
</dbReference>
<evidence type="ECO:0000313" key="9">
    <source>
        <dbReference type="EMBL" id="AEP30494.1"/>
    </source>
</evidence>
<evidence type="ECO:0000256" key="1">
    <source>
        <dbReference type="ARBA" id="ARBA00009764"/>
    </source>
</evidence>
<dbReference type="GO" id="GO:0005576">
    <property type="term" value="C:extracellular region"/>
    <property type="evidence" value="ECO:0007669"/>
    <property type="project" value="UniProtKB-SubCell"/>
</dbReference>
<dbReference type="Pfam" id="PF07196">
    <property type="entry name" value="Flagellin_IN"/>
    <property type="match status" value="1"/>
</dbReference>
<dbReference type="Proteomes" id="UP000009282">
    <property type="component" value="Chromosome"/>
</dbReference>
<dbReference type="eggNOG" id="COG1345">
    <property type="taxonomic scope" value="Bacteria"/>
</dbReference>
<evidence type="ECO:0000256" key="5">
    <source>
        <dbReference type="RuleBase" id="RU362066"/>
    </source>
</evidence>
<accession>G4QHW1</accession>
<organism evidence="9 10">
    <name type="scientific">Glaciecola nitratireducens (strain JCM 12485 / KCTC 12276 / FR1064)</name>
    <dbReference type="NCBI Taxonomy" id="1085623"/>
    <lineage>
        <taxon>Bacteria</taxon>
        <taxon>Pseudomonadati</taxon>
        <taxon>Pseudomonadota</taxon>
        <taxon>Gammaproteobacteria</taxon>
        <taxon>Alteromonadales</taxon>
        <taxon>Alteromonadaceae</taxon>
        <taxon>Brumicola</taxon>
    </lineage>
</organism>
<dbReference type="OrthoDB" id="9810816at2"/>
<proteinExistence type="inferred from homology"/>
<dbReference type="EMBL" id="CP003060">
    <property type="protein sequence ID" value="AEP30494.1"/>
    <property type="molecule type" value="Genomic_DNA"/>
</dbReference>
<keyword evidence="3" id="KW-0175">Coiled coil</keyword>
<gene>
    <name evidence="9" type="primary">fliD</name>
    <name evidence="9" type="ordered locus">GNIT_2397</name>
</gene>
<evidence type="ECO:0000259" key="8">
    <source>
        <dbReference type="Pfam" id="PF07195"/>
    </source>
</evidence>
<dbReference type="KEGG" id="gni:GNIT_2397"/>
<dbReference type="RefSeq" id="WP_014109367.1">
    <property type="nucleotide sequence ID" value="NC_016041.1"/>
</dbReference>
<keyword evidence="9" id="KW-0282">Flagellum</keyword>
<keyword evidence="9" id="KW-0969">Cilium</keyword>
<evidence type="ECO:0000256" key="2">
    <source>
        <dbReference type="ARBA" id="ARBA00011255"/>
    </source>
</evidence>
<dbReference type="PANTHER" id="PTHR30288:SF0">
    <property type="entry name" value="FLAGELLAR HOOK-ASSOCIATED PROTEIN 2"/>
    <property type="match status" value="1"/>
</dbReference>
<evidence type="ECO:0000256" key="3">
    <source>
        <dbReference type="ARBA" id="ARBA00023054"/>
    </source>
</evidence>
<feature type="region of interest" description="Disordered" evidence="6">
    <location>
        <begin position="62"/>
        <end position="92"/>
    </location>
</feature>
<evidence type="ECO:0000256" key="4">
    <source>
        <dbReference type="ARBA" id="ARBA00023143"/>
    </source>
</evidence>
<name>G4QHW1_GLANF</name>
<dbReference type="InterPro" id="IPR003481">
    <property type="entry name" value="FliD_N"/>
</dbReference>
<dbReference type="STRING" id="1085623.GNIT_2397"/>
<keyword evidence="10" id="KW-1185">Reference proteome</keyword>
<evidence type="ECO:0000259" key="7">
    <source>
        <dbReference type="Pfam" id="PF02465"/>
    </source>
</evidence>
<comment type="subunit">
    <text evidence="2 5">Homopentamer.</text>
</comment>
<dbReference type="GO" id="GO:0009424">
    <property type="term" value="C:bacterial-type flagellum hook"/>
    <property type="evidence" value="ECO:0007669"/>
    <property type="project" value="UniProtKB-UniRule"/>
</dbReference>
<evidence type="ECO:0000313" key="10">
    <source>
        <dbReference type="Proteomes" id="UP000009282"/>
    </source>
</evidence>
<feature type="domain" description="Flagellar hook-associated protein 2 C-terminal" evidence="8">
    <location>
        <begin position="235"/>
        <end position="471"/>
    </location>
</feature>
<evidence type="ECO:0000256" key="6">
    <source>
        <dbReference type="SAM" id="MobiDB-lite"/>
    </source>
</evidence>
<reference evidence="9 10" key="1">
    <citation type="journal article" date="2011" name="J. Bacteriol.">
        <title>Complete genome sequence of seawater bacterium Glaciecola nitratireducens FR1064T.</title>
        <authorList>
            <person name="Bian F."/>
            <person name="Qin Q.L."/>
            <person name="Xie B.B."/>
            <person name="Shu Y.L."/>
            <person name="Zhang X.Y."/>
            <person name="Yu Y."/>
            <person name="Chen B."/>
            <person name="Chen X.L."/>
            <person name="Zhou B.C."/>
            <person name="Zhang Y.Z."/>
        </authorList>
    </citation>
    <scope>NUCLEOTIDE SEQUENCE [LARGE SCALE GENOMIC DNA]</scope>
    <source>
        <strain evidence="10">JCM 12485 / KCTC 12276 / FR1064</strain>
    </source>
</reference>
<dbReference type="InterPro" id="IPR010810">
    <property type="entry name" value="Flagellin_hook_IN_motif"/>
</dbReference>
<protein>
    <recommendedName>
        <fullName evidence="5">Flagellar hook-associated protein 2</fullName>
        <shortName evidence="5">HAP2</shortName>
    </recommendedName>
    <alternativeName>
        <fullName evidence="5">Flagellar cap protein</fullName>
    </alternativeName>
</protein>